<dbReference type="AlphaFoldDB" id="A0A2T0MD14"/>
<dbReference type="OrthoDB" id="7375008at2"/>
<comment type="caution">
    <text evidence="1">The sequence shown here is derived from an EMBL/GenBank/DDBJ whole genome shotgun (WGS) entry which is preliminary data.</text>
</comment>
<dbReference type="RefSeq" id="WP_106147162.1">
    <property type="nucleotide sequence ID" value="NZ_PVYX01000002.1"/>
</dbReference>
<dbReference type="Gene3D" id="3.30.460.10">
    <property type="entry name" value="Beta Polymerase, domain 2"/>
    <property type="match status" value="1"/>
</dbReference>
<evidence type="ECO:0008006" key="3">
    <source>
        <dbReference type="Google" id="ProtNLM"/>
    </source>
</evidence>
<dbReference type="EMBL" id="PVYX01000002">
    <property type="protein sequence ID" value="PRX55363.1"/>
    <property type="molecule type" value="Genomic_DNA"/>
</dbReference>
<dbReference type="Proteomes" id="UP000237640">
    <property type="component" value="Unassembled WGS sequence"/>
</dbReference>
<dbReference type="SUPFAM" id="SSF81301">
    <property type="entry name" value="Nucleotidyltransferase"/>
    <property type="match status" value="1"/>
</dbReference>
<sequence length="264" mass="30974">MIQKRFAENATEVLRSDDNVIGLAIGGSWLTNEIDAYSDLDFTLITKTKISDDKDKMIEVAKRLGNFLSGFTGEHVGEPRVLICLYDNPLLHVDIKFVTLKELNPRVETPHILFDRENQVKKELEKSDGNWPSPNYQWIEDRFWTWIHYSLLKIGRGEYLEAFDFFAFLRMVVLGPLLHMKNGNLPRAVRKVEFDIDKNDFDDLKSTIPRYEKKSLLESLRNTVILYQNLRKDIFDPQIELQLNTERKVMEYFDKIEKEVLKGI</sequence>
<reference evidence="1 2" key="1">
    <citation type="submission" date="2018-03" db="EMBL/GenBank/DDBJ databases">
        <title>Genomic Encyclopedia of Archaeal and Bacterial Type Strains, Phase II (KMG-II): from individual species to whole genera.</title>
        <authorList>
            <person name="Goeker M."/>
        </authorList>
    </citation>
    <scope>NUCLEOTIDE SEQUENCE [LARGE SCALE GENOMIC DNA]</scope>
    <source>
        <strain evidence="1 2">DSM 25027</strain>
    </source>
</reference>
<evidence type="ECO:0000313" key="2">
    <source>
        <dbReference type="Proteomes" id="UP000237640"/>
    </source>
</evidence>
<keyword evidence="2" id="KW-1185">Reference proteome</keyword>
<name>A0A2T0MD14_9FLAO</name>
<dbReference type="Gene3D" id="1.20.120.330">
    <property type="entry name" value="Nucleotidyltransferases domain 2"/>
    <property type="match status" value="1"/>
</dbReference>
<proteinExistence type="predicted"/>
<accession>A0A2T0MD14</accession>
<evidence type="ECO:0000313" key="1">
    <source>
        <dbReference type="EMBL" id="PRX55363.1"/>
    </source>
</evidence>
<dbReference type="InterPro" id="IPR043519">
    <property type="entry name" value="NT_sf"/>
</dbReference>
<gene>
    <name evidence="1" type="ORF">CLV81_3772</name>
</gene>
<protein>
    <recommendedName>
        <fullName evidence="3">Streptomycin adenylyltransferase</fullName>
    </recommendedName>
</protein>
<organism evidence="1 2">
    <name type="scientific">Flagellimonas meridianipacifica</name>
    <dbReference type="NCBI Taxonomy" id="1080225"/>
    <lineage>
        <taxon>Bacteria</taxon>
        <taxon>Pseudomonadati</taxon>
        <taxon>Bacteroidota</taxon>
        <taxon>Flavobacteriia</taxon>
        <taxon>Flavobacteriales</taxon>
        <taxon>Flavobacteriaceae</taxon>
        <taxon>Flagellimonas</taxon>
    </lineage>
</organism>